<sequence length="97" mass="10882">RYARELELLARGDVVQAKNLQDSAVSEESVEMDEDGSVDKPASPSDRGNKTWTSIQLKEAHSIFSKLMKKRVNKCANCGMKNPPIKCQIYGWLTIQV</sequence>
<proteinExistence type="predicted"/>
<reference evidence="2" key="4">
    <citation type="submission" date="2019-03" db="UniProtKB">
        <authorList>
            <consortium name="EnsemblPlants"/>
        </authorList>
    </citation>
    <scope>IDENTIFICATION</scope>
</reference>
<keyword evidence="3" id="KW-1185">Reference proteome</keyword>
<dbReference type="EnsemblPlants" id="AET5Gv21149400.25">
    <property type="protein sequence ID" value="AET5Gv21149400.25"/>
    <property type="gene ID" value="AET5Gv21149400"/>
</dbReference>
<accession>A0A453MDL5</accession>
<evidence type="ECO:0000313" key="3">
    <source>
        <dbReference type="Proteomes" id="UP000015105"/>
    </source>
</evidence>
<protein>
    <submittedName>
        <fullName evidence="2">Uncharacterized protein</fullName>
    </submittedName>
</protein>
<feature type="region of interest" description="Disordered" evidence="1">
    <location>
        <begin position="22"/>
        <end position="51"/>
    </location>
</feature>
<evidence type="ECO:0000256" key="1">
    <source>
        <dbReference type="SAM" id="MobiDB-lite"/>
    </source>
</evidence>
<dbReference type="AlphaFoldDB" id="A0A453MDL5"/>
<reference evidence="2" key="5">
    <citation type="journal article" date="2021" name="G3 (Bethesda)">
        <title>Aegilops tauschii genome assembly Aet v5.0 features greater sequence contiguity and improved annotation.</title>
        <authorList>
            <person name="Wang L."/>
            <person name="Zhu T."/>
            <person name="Rodriguez J.C."/>
            <person name="Deal K.R."/>
            <person name="Dubcovsky J."/>
            <person name="McGuire P.E."/>
            <person name="Lux T."/>
            <person name="Spannagl M."/>
            <person name="Mayer K.F.X."/>
            <person name="Baldrich P."/>
            <person name="Meyers B.C."/>
            <person name="Huo N."/>
            <person name="Gu Y.Q."/>
            <person name="Zhou H."/>
            <person name="Devos K.M."/>
            <person name="Bennetzen J.L."/>
            <person name="Unver T."/>
            <person name="Budak H."/>
            <person name="Gulick P.J."/>
            <person name="Galiba G."/>
            <person name="Kalapos B."/>
            <person name="Nelson D.R."/>
            <person name="Li P."/>
            <person name="You F.M."/>
            <person name="Luo M.C."/>
            <person name="Dvorak J."/>
        </authorList>
    </citation>
    <scope>NUCLEOTIDE SEQUENCE [LARGE SCALE GENOMIC DNA]</scope>
    <source>
        <strain evidence="2">cv. AL8/78</strain>
    </source>
</reference>
<dbReference type="Gramene" id="AET5Gv21149400.25">
    <property type="protein sequence ID" value="AET5Gv21149400.25"/>
    <property type="gene ID" value="AET5Gv21149400"/>
</dbReference>
<dbReference type="Proteomes" id="UP000015105">
    <property type="component" value="Chromosome 5D"/>
</dbReference>
<reference evidence="2" key="3">
    <citation type="journal article" date="2017" name="Nature">
        <title>Genome sequence of the progenitor of the wheat D genome Aegilops tauschii.</title>
        <authorList>
            <person name="Luo M.C."/>
            <person name="Gu Y.Q."/>
            <person name="Puiu D."/>
            <person name="Wang H."/>
            <person name="Twardziok S.O."/>
            <person name="Deal K.R."/>
            <person name="Huo N."/>
            <person name="Zhu T."/>
            <person name="Wang L."/>
            <person name="Wang Y."/>
            <person name="McGuire P.E."/>
            <person name="Liu S."/>
            <person name="Long H."/>
            <person name="Ramasamy R.K."/>
            <person name="Rodriguez J.C."/>
            <person name="Van S.L."/>
            <person name="Yuan L."/>
            <person name="Wang Z."/>
            <person name="Xia Z."/>
            <person name="Xiao L."/>
            <person name="Anderson O.D."/>
            <person name="Ouyang S."/>
            <person name="Liang Y."/>
            <person name="Zimin A.V."/>
            <person name="Pertea G."/>
            <person name="Qi P."/>
            <person name="Bennetzen J.L."/>
            <person name="Dai X."/>
            <person name="Dawson M.W."/>
            <person name="Muller H.G."/>
            <person name="Kugler K."/>
            <person name="Rivarola-Duarte L."/>
            <person name="Spannagl M."/>
            <person name="Mayer K.F.X."/>
            <person name="Lu F.H."/>
            <person name="Bevan M.W."/>
            <person name="Leroy P."/>
            <person name="Li P."/>
            <person name="You F.M."/>
            <person name="Sun Q."/>
            <person name="Liu Z."/>
            <person name="Lyons E."/>
            <person name="Wicker T."/>
            <person name="Salzberg S.L."/>
            <person name="Devos K.M."/>
            <person name="Dvorak J."/>
        </authorList>
    </citation>
    <scope>NUCLEOTIDE SEQUENCE [LARGE SCALE GENOMIC DNA]</scope>
    <source>
        <strain evidence="2">cv. AL8/78</strain>
    </source>
</reference>
<reference evidence="3" key="1">
    <citation type="journal article" date="2014" name="Science">
        <title>Ancient hybridizations among the ancestral genomes of bread wheat.</title>
        <authorList>
            <consortium name="International Wheat Genome Sequencing Consortium,"/>
            <person name="Marcussen T."/>
            <person name="Sandve S.R."/>
            <person name="Heier L."/>
            <person name="Spannagl M."/>
            <person name="Pfeifer M."/>
            <person name="Jakobsen K.S."/>
            <person name="Wulff B.B."/>
            <person name="Steuernagel B."/>
            <person name="Mayer K.F."/>
            <person name="Olsen O.A."/>
        </authorList>
    </citation>
    <scope>NUCLEOTIDE SEQUENCE [LARGE SCALE GENOMIC DNA]</scope>
    <source>
        <strain evidence="3">cv. AL8/78</strain>
    </source>
</reference>
<name>A0A453MDL5_AEGTS</name>
<organism evidence="2 3">
    <name type="scientific">Aegilops tauschii subsp. strangulata</name>
    <name type="common">Goatgrass</name>
    <dbReference type="NCBI Taxonomy" id="200361"/>
    <lineage>
        <taxon>Eukaryota</taxon>
        <taxon>Viridiplantae</taxon>
        <taxon>Streptophyta</taxon>
        <taxon>Embryophyta</taxon>
        <taxon>Tracheophyta</taxon>
        <taxon>Spermatophyta</taxon>
        <taxon>Magnoliopsida</taxon>
        <taxon>Liliopsida</taxon>
        <taxon>Poales</taxon>
        <taxon>Poaceae</taxon>
        <taxon>BOP clade</taxon>
        <taxon>Pooideae</taxon>
        <taxon>Triticodae</taxon>
        <taxon>Triticeae</taxon>
        <taxon>Triticinae</taxon>
        <taxon>Aegilops</taxon>
    </lineage>
</organism>
<reference evidence="3" key="2">
    <citation type="journal article" date="2017" name="Nat. Plants">
        <title>The Aegilops tauschii genome reveals multiple impacts of transposons.</title>
        <authorList>
            <person name="Zhao G."/>
            <person name="Zou C."/>
            <person name="Li K."/>
            <person name="Wang K."/>
            <person name="Li T."/>
            <person name="Gao L."/>
            <person name="Zhang X."/>
            <person name="Wang H."/>
            <person name="Yang Z."/>
            <person name="Liu X."/>
            <person name="Jiang W."/>
            <person name="Mao L."/>
            <person name="Kong X."/>
            <person name="Jiao Y."/>
            <person name="Jia J."/>
        </authorList>
    </citation>
    <scope>NUCLEOTIDE SEQUENCE [LARGE SCALE GENOMIC DNA]</scope>
    <source>
        <strain evidence="3">cv. AL8/78</strain>
    </source>
</reference>
<evidence type="ECO:0000313" key="2">
    <source>
        <dbReference type="EnsemblPlants" id="AET5Gv21149400.25"/>
    </source>
</evidence>